<name>A0A1W2TCD0_ROSNE</name>
<evidence type="ECO:0000256" key="3">
    <source>
        <dbReference type="SAM" id="SignalP"/>
    </source>
</evidence>
<accession>A0A1W2TCD0</accession>
<reference evidence="5" key="1">
    <citation type="submission" date="2016-03" db="EMBL/GenBank/DDBJ databases">
        <title>Draft genome sequence of Rosellinia necatrix.</title>
        <authorList>
            <person name="Kanematsu S."/>
        </authorList>
    </citation>
    <scope>NUCLEOTIDE SEQUENCE [LARGE SCALE GENOMIC DNA]</scope>
    <source>
        <strain evidence="5">W97</strain>
    </source>
</reference>
<comment type="similarity">
    <text evidence="1">Belongs to the oxygen-dependent FAD-linked oxidoreductase family.</text>
</comment>
<evidence type="ECO:0000313" key="5">
    <source>
        <dbReference type="EMBL" id="GAP85605.2"/>
    </source>
</evidence>
<sequence>MADYFLPKSRVQMVTWASVAAIVAAAAWQALSQPSGSQCRCFPGDECWPSPAQWTALNQSVNGALVATVPIASPCHDTFPGVAYDEEKCAEIQANWPRPELHERTTHSCMAAIFANMSCDPFTARDAPCRIGTYVPYAVNASGAADYKTTIAFAKAHNIRLVIRNTGHDYMGKSTGAGALALWTHYIKGTHIFDYSSPSYSGKAMKIGAGVVAGEAQQAATAEGYVVVEGDCETVGIAGGYTQGGGTSPLASKFGLGSDQVLEWEVITADGTLLVATPTQNKDLYWALSGGGGGTYGAVLSMTVKLHNNMPTAAITLSFSEATDTFWDILRIFVMNLPAAVDAGATLYWMVVPGNTFLMPQTYFPNGTAVEFTRLLQPTFQALDDNKIEYALNQLDFPTFQDAYNNLNPTMNISAINLGGRIIPRSLVAADDSASDLVGAIRSMTDNFAAFAGISMDVRKPPTSPNAVHPAWRDSIFLAFYGLQYDQTNYTANVVAQSVVNDVLSPPLVKLTPGGAAYLNEANFNQPDWQQSFYGENYAKLLAIKKKYDPHNVFWGKTAVGSEALQVEADGRLCKA</sequence>
<dbReference type="OrthoDB" id="9983560at2759"/>
<dbReference type="PANTHER" id="PTHR13878:SF91">
    <property type="entry name" value="FAD BINDING DOMAIN PROTEIN (AFU_ORTHOLOGUE AFUA_6G12070)-RELATED"/>
    <property type="match status" value="1"/>
</dbReference>
<dbReference type="PANTHER" id="PTHR13878">
    <property type="entry name" value="GULONOLACTONE OXIDASE"/>
    <property type="match status" value="1"/>
</dbReference>
<dbReference type="InterPro" id="IPR016166">
    <property type="entry name" value="FAD-bd_PCMH"/>
</dbReference>
<evidence type="ECO:0000256" key="1">
    <source>
        <dbReference type="ARBA" id="ARBA00005466"/>
    </source>
</evidence>
<feature type="domain" description="FAD-binding PCMH-type" evidence="4">
    <location>
        <begin position="130"/>
        <end position="309"/>
    </location>
</feature>
<dbReference type="InterPro" id="IPR012951">
    <property type="entry name" value="BBE"/>
</dbReference>
<dbReference type="Proteomes" id="UP000054516">
    <property type="component" value="Unassembled WGS sequence"/>
</dbReference>
<dbReference type="InterPro" id="IPR006094">
    <property type="entry name" value="Oxid_FAD_bind_N"/>
</dbReference>
<dbReference type="AlphaFoldDB" id="A0A1W2TCD0"/>
<dbReference type="EMBL" id="DF977458">
    <property type="protein sequence ID" value="GAP85605.2"/>
    <property type="molecule type" value="Genomic_DNA"/>
</dbReference>
<feature type="signal peptide" evidence="3">
    <location>
        <begin position="1"/>
        <end position="32"/>
    </location>
</feature>
<dbReference type="InterPro" id="IPR036318">
    <property type="entry name" value="FAD-bd_PCMH-like_sf"/>
</dbReference>
<dbReference type="Pfam" id="PF08031">
    <property type="entry name" value="BBE"/>
    <property type="match status" value="1"/>
</dbReference>
<feature type="chain" id="PRO_5010706123" evidence="3">
    <location>
        <begin position="33"/>
        <end position="576"/>
    </location>
</feature>
<keyword evidence="3" id="KW-0732">Signal</keyword>
<dbReference type="OMA" id="HFAARHN"/>
<dbReference type="SUPFAM" id="SSF56176">
    <property type="entry name" value="FAD-binding/transporter-associated domain-like"/>
    <property type="match status" value="1"/>
</dbReference>
<proteinExistence type="inferred from homology"/>
<evidence type="ECO:0000313" key="6">
    <source>
        <dbReference type="Proteomes" id="UP000054516"/>
    </source>
</evidence>
<dbReference type="Gene3D" id="3.30.465.10">
    <property type="match status" value="2"/>
</dbReference>
<dbReference type="InterPro" id="IPR050432">
    <property type="entry name" value="FAD-linked_Oxidoreductases_BP"/>
</dbReference>
<dbReference type="STRING" id="77044.A0A1W2TCD0"/>
<dbReference type="Pfam" id="PF01565">
    <property type="entry name" value="FAD_binding_4"/>
    <property type="match status" value="1"/>
</dbReference>
<dbReference type="PROSITE" id="PS51387">
    <property type="entry name" value="FAD_PCMH"/>
    <property type="match status" value="1"/>
</dbReference>
<evidence type="ECO:0000259" key="4">
    <source>
        <dbReference type="PROSITE" id="PS51387"/>
    </source>
</evidence>
<dbReference type="InterPro" id="IPR016169">
    <property type="entry name" value="FAD-bd_PCMH_sub2"/>
</dbReference>
<dbReference type="GO" id="GO:0071949">
    <property type="term" value="F:FAD binding"/>
    <property type="evidence" value="ECO:0007669"/>
    <property type="project" value="InterPro"/>
</dbReference>
<organism evidence="5">
    <name type="scientific">Rosellinia necatrix</name>
    <name type="common">White root-rot fungus</name>
    <dbReference type="NCBI Taxonomy" id="77044"/>
    <lineage>
        <taxon>Eukaryota</taxon>
        <taxon>Fungi</taxon>
        <taxon>Dikarya</taxon>
        <taxon>Ascomycota</taxon>
        <taxon>Pezizomycotina</taxon>
        <taxon>Sordariomycetes</taxon>
        <taxon>Xylariomycetidae</taxon>
        <taxon>Xylariales</taxon>
        <taxon>Xylariaceae</taxon>
        <taxon>Rosellinia</taxon>
    </lineage>
</organism>
<evidence type="ECO:0000256" key="2">
    <source>
        <dbReference type="ARBA" id="ARBA00023002"/>
    </source>
</evidence>
<gene>
    <name evidence="5" type="ORF">SAMD00023353_1301330</name>
</gene>
<dbReference type="GO" id="GO:0016491">
    <property type="term" value="F:oxidoreductase activity"/>
    <property type="evidence" value="ECO:0007669"/>
    <property type="project" value="UniProtKB-KW"/>
</dbReference>
<keyword evidence="6" id="KW-1185">Reference proteome</keyword>
<protein>
    <submittedName>
        <fullName evidence="5">Putative FAD binding domain-containing protein</fullName>
    </submittedName>
</protein>
<keyword evidence="2" id="KW-0560">Oxidoreductase</keyword>